<protein>
    <submittedName>
        <fullName evidence="1">Uncharacterized protein</fullName>
    </submittedName>
</protein>
<dbReference type="EMBL" id="CZBE01000002">
    <property type="protein sequence ID" value="CUP33329.1"/>
    <property type="molecule type" value="Genomic_DNA"/>
</dbReference>
<dbReference type="EMBL" id="QVME01000004">
    <property type="protein sequence ID" value="RGE67800.1"/>
    <property type="molecule type" value="Genomic_DNA"/>
</dbReference>
<evidence type="ECO:0000313" key="3">
    <source>
        <dbReference type="Proteomes" id="UP000095765"/>
    </source>
</evidence>
<dbReference type="Proteomes" id="UP000095765">
    <property type="component" value="Unassembled WGS sequence"/>
</dbReference>
<reference evidence="1 3" key="1">
    <citation type="submission" date="2015-09" db="EMBL/GenBank/DDBJ databases">
        <authorList>
            <consortium name="Pathogen Informatics"/>
        </authorList>
    </citation>
    <scope>NUCLEOTIDE SEQUENCE [LARGE SCALE GENOMIC DNA]</scope>
    <source>
        <strain evidence="1 3">2789STDY5834939</strain>
    </source>
</reference>
<accession>A0A174MHU6</accession>
<evidence type="ECO:0000313" key="4">
    <source>
        <dbReference type="Proteomes" id="UP000260828"/>
    </source>
</evidence>
<reference evidence="2 4" key="2">
    <citation type="submission" date="2018-08" db="EMBL/GenBank/DDBJ databases">
        <title>A genome reference for cultivated species of the human gut microbiota.</title>
        <authorList>
            <person name="Zou Y."/>
            <person name="Xue W."/>
            <person name="Luo G."/>
        </authorList>
    </citation>
    <scope>NUCLEOTIDE SEQUENCE [LARGE SCALE GENOMIC DNA]</scope>
    <source>
        <strain evidence="2 4">TF05-12AC</strain>
    </source>
</reference>
<evidence type="ECO:0000313" key="1">
    <source>
        <dbReference type="EMBL" id="CUP33329.1"/>
    </source>
</evidence>
<organism evidence="1 3">
    <name type="scientific">Anaerotruncus colihominis</name>
    <dbReference type="NCBI Taxonomy" id="169435"/>
    <lineage>
        <taxon>Bacteria</taxon>
        <taxon>Bacillati</taxon>
        <taxon>Bacillota</taxon>
        <taxon>Clostridia</taxon>
        <taxon>Eubacteriales</taxon>
        <taxon>Oscillospiraceae</taxon>
        <taxon>Anaerotruncus</taxon>
    </lineage>
</organism>
<evidence type="ECO:0000313" key="2">
    <source>
        <dbReference type="EMBL" id="RGE67800.1"/>
    </source>
</evidence>
<dbReference type="RefSeq" id="WP_055243980.1">
    <property type="nucleotide sequence ID" value="NZ_CABIWA010000001.1"/>
</dbReference>
<dbReference type="Proteomes" id="UP000260828">
    <property type="component" value="Unassembled WGS sequence"/>
</dbReference>
<sequence>MIDTVCWFLFVALACIGFVHTAAWIAVRLSCKGNRIYKIVPIGGERAGDQMSLFYACLQWESNPSRESFILYDVGLDEAGARDCAVLAQSAGAAFIRSPSELDARLRSHLF</sequence>
<dbReference type="OrthoDB" id="1857408at2"/>
<proteinExistence type="predicted"/>
<name>A0A174MHU6_9FIRM</name>
<gene>
    <name evidence="2" type="ORF">DXC40_09985</name>
    <name evidence="1" type="ORF">ERS852551_00490</name>
</gene>
<dbReference type="AlphaFoldDB" id="A0A174MHU6"/>